<feature type="compositionally biased region" description="Low complexity" evidence="1">
    <location>
        <begin position="170"/>
        <end position="179"/>
    </location>
</feature>
<feature type="compositionally biased region" description="Low complexity" evidence="1">
    <location>
        <begin position="421"/>
        <end position="434"/>
    </location>
</feature>
<comment type="caution">
    <text evidence="2">The sequence shown here is derived from an EMBL/GenBank/DDBJ whole genome shotgun (WGS) entry which is preliminary data.</text>
</comment>
<evidence type="ECO:0000313" key="3">
    <source>
        <dbReference type="Proteomes" id="UP001186944"/>
    </source>
</evidence>
<feature type="compositionally biased region" description="Polar residues" evidence="1">
    <location>
        <begin position="180"/>
        <end position="201"/>
    </location>
</feature>
<keyword evidence="3" id="KW-1185">Reference proteome</keyword>
<feature type="region of interest" description="Disordered" evidence="1">
    <location>
        <begin position="168"/>
        <end position="202"/>
    </location>
</feature>
<dbReference type="Proteomes" id="UP001186944">
    <property type="component" value="Unassembled WGS sequence"/>
</dbReference>
<feature type="compositionally biased region" description="Low complexity" evidence="1">
    <location>
        <begin position="648"/>
        <end position="657"/>
    </location>
</feature>
<organism evidence="2 3">
    <name type="scientific">Pinctada imbricata</name>
    <name type="common">Atlantic pearl-oyster</name>
    <name type="synonym">Pinctada martensii</name>
    <dbReference type="NCBI Taxonomy" id="66713"/>
    <lineage>
        <taxon>Eukaryota</taxon>
        <taxon>Metazoa</taxon>
        <taxon>Spiralia</taxon>
        <taxon>Lophotrochozoa</taxon>
        <taxon>Mollusca</taxon>
        <taxon>Bivalvia</taxon>
        <taxon>Autobranchia</taxon>
        <taxon>Pteriomorphia</taxon>
        <taxon>Pterioida</taxon>
        <taxon>Pterioidea</taxon>
        <taxon>Pteriidae</taxon>
        <taxon>Pinctada</taxon>
    </lineage>
</organism>
<reference evidence="2" key="1">
    <citation type="submission" date="2019-08" db="EMBL/GenBank/DDBJ databases">
        <title>The improved chromosome-level genome for the pearl oyster Pinctada fucata martensii using PacBio sequencing and Hi-C.</title>
        <authorList>
            <person name="Zheng Z."/>
        </authorList>
    </citation>
    <scope>NUCLEOTIDE SEQUENCE</scope>
    <source>
        <strain evidence="2">ZZ-2019</strain>
        <tissue evidence="2">Adductor muscle</tissue>
    </source>
</reference>
<proteinExistence type="predicted"/>
<gene>
    <name evidence="2" type="ORF">FSP39_005912</name>
</gene>
<feature type="compositionally biased region" description="Low complexity" evidence="1">
    <location>
        <begin position="318"/>
        <end position="335"/>
    </location>
</feature>
<dbReference type="AlphaFoldDB" id="A0AA88YHK3"/>
<feature type="region of interest" description="Disordered" evidence="1">
    <location>
        <begin position="232"/>
        <end position="387"/>
    </location>
</feature>
<evidence type="ECO:0000313" key="2">
    <source>
        <dbReference type="EMBL" id="KAK3099534.1"/>
    </source>
</evidence>
<feature type="region of interest" description="Disordered" evidence="1">
    <location>
        <begin position="531"/>
        <end position="587"/>
    </location>
</feature>
<feature type="region of interest" description="Disordered" evidence="1">
    <location>
        <begin position="616"/>
        <end position="657"/>
    </location>
</feature>
<feature type="region of interest" description="Disordered" evidence="1">
    <location>
        <begin position="417"/>
        <end position="447"/>
    </location>
</feature>
<feature type="compositionally biased region" description="Low complexity" evidence="1">
    <location>
        <begin position="348"/>
        <end position="357"/>
    </location>
</feature>
<dbReference type="EMBL" id="VSWD01000006">
    <property type="protein sequence ID" value="KAK3099534.1"/>
    <property type="molecule type" value="Genomic_DNA"/>
</dbReference>
<accession>A0AA88YHK3</accession>
<feature type="compositionally biased region" description="Acidic residues" evidence="1">
    <location>
        <begin position="538"/>
        <end position="549"/>
    </location>
</feature>
<feature type="compositionally biased region" description="Low complexity" evidence="1">
    <location>
        <begin position="289"/>
        <end position="303"/>
    </location>
</feature>
<sequence length="764" mass="83388">MGGKEPDSDKIDWMESGLEDPEEMYMVLQADMLSIKRQEKALQSEIEDIKAKFITLVDQCGIDANEYPIPSNPDKTVYSPSFLRNATSTLTSVTTLSPTSEEEYLLQQMMKGSVLSSSSESLYDDSAMTLIIDNNSNYKSSPQNVFPPDNTLASLTVPSLIVPNITEPVSSSDISNGSSGPTNSSDGYPKSAETSSDNDNQCVPCIDFEEELASRAKYYSDFTIDRQLKIEHMPAESSPDSKCSDESVPLEELTREVEGCEANDALPPRVPPLGGASTRDFKVNPVRYTQQSSSQCTSGTDSSAPSPTRYRRRRTRRATGSNHSSSSGSSRKSVSIPQASSTMIEDLSPQSSTSSTSSKHKSRSIPQASSTMIEDLPSSKPSSRASSVEDLVSVYTWSIHDNSDVCLEDSYLRNVDRVKPPRSSASSRSSSSSRKSVKRDRNSNQVEHVLPEPISLLSDSLTVIEHVTGYLDNHLGASSLYEDDDLQFKGNTLPRTSTRVNLVWNKSSGSSSMEARCSSLPDMLSVCTPNDFHSVPNSDDDDSADECEDDRTRTQERPDVQGKSTSSESPDAQPDTEETLCRAPAAPNNTDVLIDSILTDSPTSVGSSGIAAPYNSYNSTDSHPASRASHSTASDNHSESSNQPSAPPSSVVSSPAVAASRKPSDFVFKKPLQTQPLRKLFKFKRNKDKSAEKIVTSTPAHNYPSSVRSDPLSKRKLFSIGTPRPQEVQLMDKKAVIKKFRKFSESFHKKDRSGLVRIQTLANL</sequence>
<protein>
    <submittedName>
        <fullName evidence="2">Uncharacterized protein</fullName>
    </submittedName>
</protein>
<name>A0AA88YHK3_PINIB</name>
<evidence type="ECO:0000256" key="1">
    <source>
        <dbReference type="SAM" id="MobiDB-lite"/>
    </source>
</evidence>
<feature type="compositionally biased region" description="Polar residues" evidence="1">
    <location>
        <begin position="616"/>
        <end position="643"/>
    </location>
</feature>
<feature type="compositionally biased region" description="Basic and acidic residues" evidence="1">
    <location>
        <begin position="550"/>
        <end position="560"/>
    </location>
</feature>